<protein>
    <submittedName>
        <fullName evidence="1">Uncharacterized protein</fullName>
    </submittedName>
</protein>
<evidence type="ECO:0000313" key="1">
    <source>
        <dbReference type="EMBL" id="AOZ65349.1"/>
    </source>
</evidence>
<reference evidence="1 2" key="1">
    <citation type="submission" date="2016-05" db="EMBL/GenBank/DDBJ databases">
        <title>Complete genome sequence of bacteriophage vB_KpnM_KpV52 lytic for Klebsiella pneumoniae.</title>
        <authorList>
            <person name="Komisarova E.V."/>
            <person name="Krasilnikova V.M."/>
            <person name="Kislichkina A.A."/>
            <person name="Myakinina V.P."/>
            <person name="Volozhantsev N.V."/>
        </authorList>
    </citation>
    <scope>NUCLEOTIDE SEQUENCE [LARGE SCALE GENOMIC DNA]</scope>
</reference>
<gene>
    <name evidence="1" type="ORF">kpv52_05</name>
</gene>
<organism evidence="1 2">
    <name type="scientific">Klebsiella phage vB_KpnM_KpV52</name>
    <dbReference type="NCBI Taxonomy" id="1912321"/>
    <lineage>
        <taxon>Viruses</taxon>
        <taxon>Duplodnaviria</taxon>
        <taxon>Heunggongvirae</taxon>
        <taxon>Uroviricota</taxon>
        <taxon>Caudoviricetes</taxon>
        <taxon>Jameshumphriesvirinae</taxon>
        <taxon>Sircambvirus</taxon>
        <taxon>Sircambvirus KpV52</taxon>
        <taxon>Jedunavirus KpV80</taxon>
    </lineage>
</organism>
<dbReference type="OrthoDB" id="27464at10239"/>
<dbReference type="EMBL" id="KX237516">
    <property type="protein sequence ID" value="AOZ65349.1"/>
    <property type="molecule type" value="Genomic_DNA"/>
</dbReference>
<keyword evidence="2" id="KW-1185">Reference proteome</keyword>
<name>A0A1I9SES2_9CAUD</name>
<sequence>MTLLELLRQELPKRGGWPEGVAAMAQDADGAVQNYADTRDIRINREYAEGNSRIVCSYSIDSGECEVSTDRLTAIVTREQYEATGWDGVGLPPIGVECEWQDKNTGEWQPVKVVYASEWVTVIREINEEKGDDLVEIAIENYGDDARLKFRPLRTEAERAIDEMVRLSGVSIGAAKILYDAGYRK</sequence>
<accession>A0A1I9SES2</accession>
<dbReference type="Proteomes" id="UP000222016">
    <property type="component" value="Genome"/>
</dbReference>
<proteinExistence type="predicted"/>
<evidence type="ECO:0000313" key="2">
    <source>
        <dbReference type="Proteomes" id="UP000222016"/>
    </source>
</evidence>